<dbReference type="Gene3D" id="3.30.1050.10">
    <property type="entry name" value="SCP2 sterol-binding domain"/>
    <property type="match status" value="1"/>
</dbReference>
<name>E0TW60_BACSH</name>
<feature type="domain" description="Eis-like acetyltransferase" evidence="2">
    <location>
        <begin position="1"/>
        <end position="46"/>
    </location>
</feature>
<accession>E0TW60</accession>
<dbReference type="KEGG" id="bss:BSUW23_18840"/>
<evidence type="ECO:0000259" key="1">
    <source>
        <dbReference type="Pfam" id="PF13530"/>
    </source>
</evidence>
<protein>
    <submittedName>
        <fullName evidence="3">Acetyltransferase, GNAT family protein</fullName>
    </submittedName>
</protein>
<dbReference type="Pfam" id="PF17668">
    <property type="entry name" value="Acetyltransf_17"/>
    <property type="match status" value="1"/>
</dbReference>
<organism evidence="3 4">
    <name type="scientific">Bacillus spizizenii (strain ATCC 23059 / NRRL B-14472 / W23)</name>
    <name type="common">Bacillus subtilis subsp. spizizenii</name>
    <dbReference type="NCBI Taxonomy" id="655816"/>
    <lineage>
        <taxon>Bacteria</taxon>
        <taxon>Bacillati</taxon>
        <taxon>Bacillota</taxon>
        <taxon>Bacilli</taxon>
        <taxon>Bacillales</taxon>
        <taxon>Bacillaceae</taxon>
        <taxon>Bacillus</taxon>
    </lineage>
</organism>
<dbReference type="InterPro" id="IPR051554">
    <property type="entry name" value="Acetyltransferase_Eis"/>
</dbReference>
<keyword evidence="3" id="KW-0808">Transferase</keyword>
<dbReference type="SUPFAM" id="SSF55729">
    <property type="entry name" value="Acyl-CoA N-acyltransferases (Nat)"/>
    <property type="match status" value="1"/>
</dbReference>
<evidence type="ECO:0000313" key="4">
    <source>
        <dbReference type="Proteomes" id="UP000002233"/>
    </source>
</evidence>
<dbReference type="InterPro" id="IPR016181">
    <property type="entry name" value="Acyl_CoA_acyltransferase"/>
</dbReference>
<dbReference type="PANTHER" id="PTHR37817">
    <property type="entry name" value="N-ACETYLTRANSFERASE EIS"/>
    <property type="match status" value="1"/>
</dbReference>
<dbReference type="InterPro" id="IPR036527">
    <property type="entry name" value="SCP2_sterol-bd_dom_sf"/>
</dbReference>
<dbReference type="HOGENOM" id="CLU_2300119_0_0_9"/>
<dbReference type="Proteomes" id="UP000002233">
    <property type="component" value="Chromosome"/>
</dbReference>
<feature type="domain" description="Enhanced intracellular survival protein" evidence="1">
    <location>
        <begin position="49"/>
        <end position="109"/>
    </location>
</feature>
<gene>
    <name evidence="3" type="ordered locus">BSUW23_18840</name>
</gene>
<dbReference type="Pfam" id="PF13530">
    <property type="entry name" value="SCP2_2"/>
    <property type="match status" value="1"/>
</dbReference>
<proteinExistence type="predicted"/>
<dbReference type="EMBL" id="CP002183">
    <property type="protein sequence ID" value="ADM39802.1"/>
    <property type="molecule type" value="Genomic_DNA"/>
</dbReference>
<reference evidence="3 4" key="2">
    <citation type="journal article" date="2011" name="Microbiology">
        <title>The genome sequence of Bacillus subtilis subsp. spizizenii W23: insights into speciation within the B. subtilis complex and into the history of B. subtilis genetics.</title>
        <authorList>
            <person name="Zeigler D.R."/>
        </authorList>
    </citation>
    <scope>NUCLEOTIDE SEQUENCE [LARGE SCALE GENOMIC DNA]</scope>
    <source>
        <strain evidence="4">ATCC 23059 / NRRL B-14472 / W23</strain>
    </source>
</reference>
<dbReference type="AlphaFoldDB" id="E0TW60"/>
<evidence type="ECO:0000259" key="2">
    <source>
        <dbReference type="Pfam" id="PF17668"/>
    </source>
</evidence>
<dbReference type="Gene3D" id="3.40.630.30">
    <property type="match status" value="1"/>
</dbReference>
<dbReference type="InterPro" id="IPR025559">
    <property type="entry name" value="Eis_dom"/>
</dbReference>
<dbReference type="GO" id="GO:0030649">
    <property type="term" value="P:aminoglycoside antibiotic catabolic process"/>
    <property type="evidence" value="ECO:0007669"/>
    <property type="project" value="TreeGrafter"/>
</dbReference>
<dbReference type="InterPro" id="IPR041380">
    <property type="entry name" value="Acetyltransf_17"/>
</dbReference>
<dbReference type="PANTHER" id="PTHR37817:SF1">
    <property type="entry name" value="N-ACETYLTRANSFERASE EIS"/>
    <property type="match status" value="1"/>
</dbReference>
<evidence type="ECO:0000313" key="3">
    <source>
        <dbReference type="EMBL" id="ADM39802.1"/>
    </source>
</evidence>
<dbReference type="SUPFAM" id="SSF55718">
    <property type="entry name" value="SCP-like"/>
    <property type="match status" value="1"/>
</dbReference>
<reference key="1">
    <citation type="submission" date="2010-08" db="EMBL/GenBank/DDBJ databases">
        <authorList>
            <person name="Zeigler D.R."/>
        </authorList>
    </citation>
    <scope>NUCLEOTIDE SEQUENCE</scope>
    <source>
        <strain>W23</strain>
    </source>
</reference>
<dbReference type="GO" id="GO:0034069">
    <property type="term" value="F:aminoglycoside N-acetyltransferase activity"/>
    <property type="evidence" value="ECO:0007669"/>
    <property type="project" value="TreeGrafter"/>
</dbReference>
<sequence>MWDFICQHDSMLNEVELTVRMEEDLDFLTVEPRVKQDIYPYSMARIVDVEGFFREYPKSRMTAPFDFKVTDQWAPWNQQTFRVDSEQVQIIPEESSDHLIECSISSLTAF</sequence>